<protein>
    <submittedName>
        <fullName evidence="1">Uncharacterized protein</fullName>
    </submittedName>
</protein>
<name>A0ABS1VBT1_9PROT</name>
<reference evidence="1 2" key="1">
    <citation type="submission" date="2021-01" db="EMBL/GenBank/DDBJ databases">
        <title>Belnapia mucosa sp. nov. and Belnapia arida sp. nov., isolated from the Tabernas Desert (Almeria, Spain).</title>
        <authorList>
            <person name="Molina-Menor E."/>
            <person name="Vidal-Verdu A."/>
            <person name="Calonge A."/>
            <person name="Satari L."/>
            <person name="Pereto Magraner J."/>
            <person name="Porcar Miralles M."/>
        </authorList>
    </citation>
    <scope>NUCLEOTIDE SEQUENCE [LARGE SCALE GENOMIC DNA]</scope>
    <source>
        <strain evidence="1 2">T6</strain>
    </source>
</reference>
<dbReference type="EMBL" id="JAEUXJ010000025">
    <property type="protein sequence ID" value="MBL6459080.1"/>
    <property type="molecule type" value="Genomic_DNA"/>
</dbReference>
<sequence>MRKTQYLANPSQVRDLITHKMLTEYLIRPVIEFILQITLSSAHILLMCRVRLNPALHLDWGGKPACDDEGHRNSDVPGKEIRGAVVDDVEGLMTAENHLMPFGRKCPSRVPPGETEKRIMLKRYRGEGLGLKTAAAEEIPLEAKHSELCLSQTANSFTP</sequence>
<accession>A0ABS1VBT1</accession>
<proteinExistence type="predicted"/>
<organism evidence="1 2">
    <name type="scientific">Belnapia mucosa</name>
    <dbReference type="NCBI Taxonomy" id="2804532"/>
    <lineage>
        <taxon>Bacteria</taxon>
        <taxon>Pseudomonadati</taxon>
        <taxon>Pseudomonadota</taxon>
        <taxon>Alphaproteobacteria</taxon>
        <taxon>Acetobacterales</taxon>
        <taxon>Roseomonadaceae</taxon>
        <taxon>Belnapia</taxon>
    </lineage>
</organism>
<evidence type="ECO:0000313" key="2">
    <source>
        <dbReference type="Proteomes" id="UP000606490"/>
    </source>
</evidence>
<gene>
    <name evidence="1" type="ORF">JMJ55_27510</name>
</gene>
<evidence type="ECO:0000313" key="1">
    <source>
        <dbReference type="EMBL" id="MBL6459080.1"/>
    </source>
</evidence>
<dbReference type="Proteomes" id="UP000606490">
    <property type="component" value="Unassembled WGS sequence"/>
</dbReference>
<dbReference type="RefSeq" id="WP_202828811.1">
    <property type="nucleotide sequence ID" value="NZ_JAEUXJ010000025.1"/>
</dbReference>
<comment type="caution">
    <text evidence="1">The sequence shown here is derived from an EMBL/GenBank/DDBJ whole genome shotgun (WGS) entry which is preliminary data.</text>
</comment>
<keyword evidence="2" id="KW-1185">Reference proteome</keyword>